<evidence type="ECO:0000313" key="1">
    <source>
        <dbReference type="EMBL" id="KAI0041519.1"/>
    </source>
</evidence>
<reference evidence="1" key="1">
    <citation type="submission" date="2021-02" db="EMBL/GenBank/DDBJ databases">
        <authorList>
            <consortium name="DOE Joint Genome Institute"/>
            <person name="Ahrendt S."/>
            <person name="Looney B.P."/>
            <person name="Miyauchi S."/>
            <person name="Morin E."/>
            <person name="Drula E."/>
            <person name="Courty P.E."/>
            <person name="Chicoki N."/>
            <person name="Fauchery L."/>
            <person name="Kohler A."/>
            <person name="Kuo A."/>
            <person name="Labutti K."/>
            <person name="Pangilinan J."/>
            <person name="Lipzen A."/>
            <person name="Riley R."/>
            <person name="Andreopoulos W."/>
            <person name="He G."/>
            <person name="Johnson J."/>
            <person name="Barry K.W."/>
            <person name="Grigoriev I.V."/>
            <person name="Nagy L."/>
            <person name="Hibbett D."/>
            <person name="Henrissat B."/>
            <person name="Matheny P.B."/>
            <person name="Labbe J."/>
            <person name="Martin F."/>
        </authorList>
    </citation>
    <scope>NUCLEOTIDE SEQUENCE</scope>
    <source>
        <strain evidence="1">FP105234-sp</strain>
    </source>
</reference>
<evidence type="ECO:0000313" key="2">
    <source>
        <dbReference type="Proteomes" id="UP000814033"/>
    </source>
</evidence>
<keyword evidence="2" id="KW-1185">Reference proteome</keyword>
<comment type="caution">
    <text evidence="1">The sequence shown here is derived from an EMBL/GenBank/DDBJ whole genome shotgun (WGS) entry which is preliminary data.</text>
</comment>
<accession>A0ACB8RBP4</accession>
<dbReference type="Proteomes" id="UP000814033">
    <property type="component" value="Unassembled WGS sequence"/>
</dbReference>
<protein>
    <submittedName>
        <fullName evidence="1">Uncharacterized protein</fullName>
    </submittedName>
</protein>
<reference evidence="1" key="2">
    <citation type="journal article" date="2022" name="New Phytol.">
        <title>Evolutionary transition to the ectomycorrhizal habit in the genomes of a hyperdiverse lineage of mushroom-forming fungi.</title>
        <authorList>
            <person name="Looney B."/>
            <person name="Miyauchi S."/>
            <person name="Morin E."/>
            <person name="Drula E."/>
            <person name="Courty P.E."/>
            <person name="Kohler A."/>
            <person name="Kuo A."/>
            <person name="LaButti K."/>
            <person name="Pangilinan J."/>
            <person name="Lipzen A."/>
            <person name="Riley R."/>
            <person name="Andreopoulos W."/>
            <person name="He G."/>
            <person name="Johnson J."/>
            <person name="Nolan M."/>
            <person name="Tritt A."/>
            <person name="Barry K.W."/>
            <person name="Grigoriev I.V."/>
            <person name="Nagy L.G."/>
            <person name="Hibbett D."/>
            <person name="Henrissat B."/>
            <person name="Matheny P.B."/>
            <person name="Labbe J."/>
            <person name="Martin F.M."/>
        </authorList>
    </citation>
    <scope>NUCLEOTIDE SEQUENCE</scope>
    <source>
        <strain evidence="1">FP105234-sp</strain>
    </source>
</reference>
<organism evidence="1 2">
    <name type="scientific">Auriscalpium vulgare</name>
    <dbReference type="NCBI Taxonomy" id="40419"/>
    <lineage>
        <taxon>Eukaryota</taxon>
        <taxon>Fungi</taxon>
        <taxon>Dikarya</taxon>
        <taxon>Basidiomycota</taxon>
        <taxon>Agaricomycotina</taxon>
        <taxon>Agaricomycetes</taxon>
        <taxon>Russulales</taxon>
        <taxon>Auriscalpiaceae</taxon>
        <taxon>Auriscalpium</taxon>
    </lineage>
</organism>
<name>A0ACB8RBP4_9AGAM</name>
<proteinExistence type="predicted"/>
<dbReference type="EMBL" id="MU276118">
    <property type="protein sequence ID" value="KAI0041519.1"/>
    <property type="molecule type" value="Genomic_DNA"/>
</dbReference>
<sequence>MLLDTRRRELSGHSSLAWEFDSKGTIGSPLASQRLFGACALHAPVSNFCSCGVISGPASHGGRSSSALETTSLLGPPDRPGAGKDAPLSTQSPLHALSTERWAGRGNSPRHAHNKLHTTGFASRENVLQRHLRSRFETRYKRYDSGVQRRHFTFHLLRFLAVTFPLPTAEQRDTN</sequence>
<gene>
    <name evidence="1" type="ORF">FA95DRAFT_691017</name>
</gene>